<name>A0A411HK76_9GAMM</name>
<dbReference type="Gene3D" id="3.10.310.10">
    <property type="entry name" value="Diaminopimelate Epimerase, Chain A, domain 1"/>
    <property type="match status" value="2"/>
</dbReference>
<dbReference type="PANTHER" id="PTHR13774">
    <property type="entry name" value="PHENAZINE BIOSYNTHESIS PROTEIN"/>
    <property type="match status" value="1"/>
</dbReference>
<evidence type="ECO:0000313" key="4">
    <source>
        <dbReference type="Proteomes" id="UP000291562"/>
    </source>
</evidence>
<gene>
    <name evidence="3" type="ORF">ELE36_10785</name>
</gene>
<proteinExistence type="inferred from homology"/>
<reference evidence="3 4" key="1">
    <citation type="submission" date="2019-01" db="EMBL/GenBank/DDBJ databases">
        <title>Pseudolysobacter antarctica gen. nov., sp. nov., isolated from Fildes Peninsula, Antarctica.</title>
        <authorList>
            <person name="Wei Z."/>
            <person name="Peng F."/>
        </authorList>
    </citation>
    <scope>NUCLEOTIDE SEQUENCE [LARGE SCALE GENOMIC DNA]</scope>
    <source>
        <strain evidence="3 4">AQ6-296</strain>
    </source>
</reference>
<dbReference type="PIRSF" id="PIRSF016184">
    <property type="entry name" value="PhzC_PhzF"/>
    <property type="match status" value="1"/>
</dbReference>
<dbReference type="KEGG" id="xbc:ELE36_10785"/>
<dbReference type="GO" id="GO:0005737">
    <property type="term" value="C:cytoplasm"/>
    <property type="evidence" value="ECO:0007669"/>
    <property type="project" value="TreeGrafter"/>
</dbReference>
<dbReference type="AlphaFoldDB" id="A0A411HK76"/>
<feature type="active site" evidence="2">
    <location>
        <position position="47"/>
    </location>
</feature>
<dbReference type="RefSeq" id="WP_129833182.1">
    <property type="nucleotide sequence ID" value="NZ_CP035704.1"/>
</dbReference>
<evidence type="ECO:0000256" key="1">
    <source>
        <dbReference type="ARBA" id="ARBA00008270"/>
    </source>
</evidence>
<dbReference type="Pfam" id="PF02567">
    <property type="entry name" value="PhzC-PhzF"/>
    <property type="match status" value="1"/>
</dbReference>
<evidence type="ECO:0000313" key="3">
    <source>
        <dbReference type="EMBL" id="QBB70800.1"/>
    </source>
</evidence>
<organism evidence="3 4">
    <name type="scientific">Pseudolysobacter antarcticus</name>
    <dbReference type="NCBI Taxonomy" id="2511995"/>
    <lineage>
        <taxon>Bacteria</taxon>
        <taxon>Pseudomonadati</taxon>
        <taxon>Pseudomonadota</taxon>
        <taxon>Gammaproteobacteria</taxon>
        <taxon>Lysobacterales</taxon>
        <taxon>Rhodanobacteraceae</taxon>
        <taxon>Pseudolysobacter</taxon>
    </lineage>
</organism>
<evidence type="ECO:0000256" key="2">
    <source>
        <dbReference type="PIRSR" id="PIRSR016184-1"/>
    </source>
</evidence>
<dbReference type="EMBL" id="CP035704">
    <property type="protein sequence ID" value="QBB70800.1"/>
    <property type="molecule type" value="Genomic_DNA"/>
</dbReference>
<dbReference type="NCBIfam" id="TIGR00654">
    <property type="entry name" value="PhzF_family"/>
    <property type="match status" value="1"/>
</dbReference>
<dbReference type="PANTHER" id="PTHR13774:SF32">
    <property type="entry name" value="ANTISENSE-ENHANCING SEQUENCE 1"/>
    <property type="match status" value="1"/>
</dbReference>
<sequence>MRNVRYLQLDVFAASRGGGNPLGVVLDAQAWSDADMQAFAAWTGLVETTFVLPPTQSSASYRLRIFTPVREIAFAGHPSIGSAHAVLETGMASAHDGTLVQECAAGLLTIRIDGEGSQRQLFVEAPRARILDHGLADQPLLQTVLGTTRLGILPPALVEGGRRWWLAEFGSKADLRAWQPDHAAIAALAKASDSLGLCVFARSQHFERQLVVRAFPCGVGINEDPASGAANGLIAAYIGAREPQGEFAQGYRVSQGREIGHDAQILVRMQTGENVWVGGRTDTVISGTASWPLSQ</sequence>
<dbReference type="OrthoDB" id="9788221at2"/>
<dbReference type="Proteomes" id="UP000291562">
    <property type="component" value="Chromosome"/>
</dbReference>
<dbReference type="InterPro" id="IPR003719">
    <property type="entry name" value="Phenazine_PhzF-like"/>
</dbReference>
<protein>
    <submittedName>
        <fullName evidence="3">PhzF family phenazine biosynthesis protein</fullName>
    </submittedName>
</protein>
<accession>A0A411HK76</accession>
<keyword evidence="4" id="KW-1185">Reference proteome</keyword>
<comment type="similarity">
    <text evidence="1">Belongs to the PhzF family.</text>
</comment>
<dbReference type="GO" id="GO:0016853">
    <property type="term" value="F:isomerase activity"/>
    <property type="evidence" value="ECO:0007669"/>
    <property type="project" value="TreeGrafter"/>
</dbReference>
<dbReference type="SUPFAM" id="SSF54506">
    <property type="entry name" value="Diaminopimelate epimerase-like"/>
    <property type="match status" value="1"/>
</dbReference>